<dbReference type="PANTHER" id="PTHR31157">
    <property type="entry name" value="SCP DOMAIN-CONTAINING PROTEIN"/>
    <property type="match status" value="1"/>
</dbReference>
<dbReference type="Proteomes" id="UP000185568">
    <property type="component" value="Unassembled WGS sequence"/>
</dbReference>
<keyword evidence="5" id="KW-1185">Reference proteome</keyword>
<reference evidence="4 5" key="1">
    <citation type="submission" date="2016-12" db="EMBL/GenBank/DDBJ databases">
        <title>Domibacillus antri genome sequencing.</title>
        <authorList>
            <person name="Verma A."/>
            <person name="Krishnamurthi S."/>
        </authorList>
    </citation>
    <scope>NUCLEOTIDE SEQUENCE [LARGE SCALE GENOMIC DNA]</scope>
    <source>
        <strain evidence="4 5">XD80</strain>
    </source>
</reference>
<dbReference type="EMBL" id="MSDU01000027">
    <property type="protein sequence ID" value="OLN21962.1"/>
    <property type="molecule type" value="Genomic_DNA"/>
</dbReference>
<feature type="signal peptide" evidence="2">
    <location>
        <begin position="1"/>
        <end position="26"/>
    </location>
</feature>
<dbReference type="Gene3D" id="3.40.33.10">
    <property type="entry name" value="CAP"/>
    <property type="match status" value="1"/>
</dbReference>
<keyword evidence="2" id="KW-0732">Signal</keyword>
<name>A0A1Q8Q3T9_9BACI</name>
<dbReference type="PANTHER" id="PTHR31157:SF1">
    <property type="entry name" value="SCP DOMAIN-CONTAINING PROTEIN"/>
    <property type="match status" value="1"/>
</dbReference>
<protein>
    <recommendedName>
        <fullName evidence="3">SCP domain-containing protein</fullName>
    </recommendedName>
</protein>
<dbReference type="STRING" id="1714264.BTO30_12235"/>
<comment type="caution">
    <text evidence="4">The sequence shown here is derived from an EMBL/GenBank/DDBJ whole genome shotgun (WGS) entry which is preliminary data.</text>
</comment>
<feature type="chain" id="PRO_5012751037" description="SCP domain-containing protein" evidence="2">
    <location>
        <begin position="27"/>
        <end position="223"/>
    </location>
</feature>
<gene>
    <name evidence="4" type="ORF">BTO30_12235</name>
</gene>
<proteinExistence type="predicted"/>
<sequence>MKKNIRMAAIAGAVTLGLFTAGQAEAAAPSCNVDVYKQTQNVQQVNLEELLKKYNIKIQQPSVQAKAPAAQAKAPAAQPSQPKTETQQPQPAEQKAEAGSVSAFEQQVFELVNKERAKQGVKPLQLDKKLSDVARTKSQDMKDKGYFSHQSPTYGSPFDMMKQFGITYKTAGENIAKGQKTPEEVMNAWMNSDGHRKNILSSDFTHIGVGYVDGHWTQMFIGK</sequence>
<organism evidence="4 5">
    <name type="scientific">Domibacillus antri</name>
    <dbReference type="NCBI Taxonomy" id="1714264"/>
    <lineage>
        <taxon>Bacteria</taxon>
        <taxon>Bacillati</taxon>
        <taxon>Bacillota</taxon>
        <taxon>Bacilli</taxon>
        <taxon>Bacillales</taxon>
        <taxon>Bacillaceae</taxon>
        <taxon>Domibacillus</taxon>
    </lineage>
</organism>
<feature type="compositionally biased region" description="Low complexity" evidence="1">
    <location>
        <begin position="66"/>
        <end position="93"/>
    </location>
</feature>
<evidence type="ECO:0000259" key="3">
    <source>
        <dbReference type="Pfam" id="PF00188"/>
    </source>
</evidence>
<feature type="domain" description="SCP" evidence="3">
    <location>
        <begin position="110"/>
        <end position="214"/>
    </location>
</feature>
<dbReference type="SUPFAM" id="SSF55797">
    <property type="entry name" value="PR-1-like"/>
    <property type="match status" value="1"/>
</dbReference>
<evidence type="ECO:0000256" key="1">
    <source>
        <dbReference type="SAM" id="MobiDB-lite"/>
    </source>
</evidence>
<dbReference type="RefSeq" id="WP_075399012.1">
    <property type="nucleotide sequence ID" value="NZ_MSDU01000027.1"/>
</dbReference>
<dbReference type="CDD" id="cd05379">
    <property type="entry name" value="CAP_bacterial"/>
    <property type="match status" value="1"/>
</dbReference>
<evidence type="ECO:0000313" key="4">
    <source>
        <dbReference type="EMBL" id="OLN21962.1"/>
    </source>
</evidence>
<evidence type="ECO:0000256" key="2">
    <source>
        <dbReference type="SAM" id="SignalP"/>
    </source>
</evidence>
<dbReference type="InterPro" id="IPR035940">
    <property type="entry name" value="CAP_sf"/>
</dbReference>
<evidence type="ECO:0000313" key="5">
    <source>
        <dbReference type="Proteomes" id="UP000185568"/>
    </source>
</evidence>
<feature type="region of interest" description="Disordered" evidence="1">
    <location>
        <begin position="66"/>
        <end position="99"/>
    </location>
</feature>
<accession>A0A1Q8Q3T9</accession>
<dbReference type="InterPro" id="IPR014258">
    <property type="entry name" value="CAP_domain_YkwD-like"/>
</dbReference>
<dbReference type="NCBIfam" id="TIGR02909">
    <property type="entry name" value="spore_YkwD"/>
    <property type="match status" value="1"/>
</dbReference>
<dbReference type="Pfam" id="PF00188">
    <property type="entry name" value="CAP"/>
    <property type="match status" value="1"/>
</dbReference>
<dbReference type="InterPro" id="IPR014044">
    <property type="entry name" value="CAP_dom"/>
</dbReference>
<dbReference type="AlphaFoldDB" id="A0A1Q8Q3T9"/>
<dbReference type="OrthoDB" id="9783944at2"/>